<sequence length="164" mass="17552">MRLLLPTPLLSILLTLILPTLTLSSPSPQLVSEDLIHLLPHHVLFLRQLNDLQTFSGNLGGVPASPITNSGDSKRPFEVDGSTFTDFKSAAQRSCDNQSNGCSKAANANGGSKGGLKVQDCDKQKQDCNSAQSNAKVQDFNTAVQSQNIGPDPQFPDFDLICEA</sequence>
<proteinExistence type="predicted"/>
<dbReference type="Proteomes" id="UP000193144">
    <property type="component" value="Unassembled WGS sequence"/>
</dbReference>
<dbReference type="EMBL" id="MCFA01000087">
    <property type="protein sequence ID" value="ORY09395.1"/>
    <property type="molecule type" value="Genomic_DNA"/>
</dbReference>
<gene>
    <name evidence="3" type="ORF">BCR34DRAFT_487442</name>
</gene>
<protein>
    <submittedName>
        <fullName evidence="3">Uncharacterized protein</fullName>
    </submittedName>
</protein>
<evidence type="ECO:0000256" key="1">
    <source>
        <dbReference type="SAM" id="MobiDB-lite"/>
    </source>
</evidence>
<name>A0A1Y1ZHV9_9PLEO</name>
<comment type="caution">
    <text evidence="3">The sequence shown here is derived from an EMBL/GenBank/DDBJ whole genome shotgun (WGS) entry which is preliminary data.</text>
</comment>
<keyword evidence="2" id="KW-0732">Signal</keyword>
<dbReference type="AlphaFoldDB" id="A0A1Y1ZHV9"/>
<organism evidence="3 4">
    <name type="scientific">Clohesyomyces aquaticus</name>
    <dbReference type="NCBI Taxonomy" id="1231657"/>
    <lineage>
        <taxon>Eukaryota</taxon>
        <taxon>Fungi</taxon>
        <taxon>Dikarya</taxon>
        <taxon>Ascomycota</taxon>
        <taxon>Pezizomycotina</taxon>
        <taxon>Dothideomycetes</taxon>
        <taxon>Pleosporomycetidae</taxon>
        <taxon>Pleosporales</taxon>
        <taxon>Lindgomycetaceae</taxon>
        <taxon>Clohesyomyces</taxon>
    </lineage>
</organism>
<keyword evidence="4" id="KW-1185">Reference proteome</keyword>
<reference evidence="3 4" key="1">
    <citation type="submission" date="2016-07" db="EMBL/GenBank/DDBJ databases">
        <title>Pervasive Adenine N6-methylation of Active Genes in Fungi.</title>
        <authorList>
            <consortium name="DOE Joint Genome Institute"/>
            <person name="Mondo S.J."/>
            <person name="Dannebaum R.O."/>
            <person name="Kuo R.C."/>
            <person name="Labutti K."/>
            <person name="Haridas S."/>
            <person name="Kuo A."/>
            <person name="Salamov A."/>
            <person name="Ahrendt S.R."/>
            <person name="Lipzen A."/>
            <person name="Sullivan W."/>
            <person name="Andreopoulos W.B."/>
            <person name="Clum A."/>
            <person name="Lindquist E."/>
            <person name="Daum C."/>
            <person name="Ramamoorthy G.K."/>
            <person name="Gryganskyi A."/>
            <person name="Culley D."/>
            <person name="Magnuson J.K."/>
            <person name="James T.Y."/>
            <person name="O'Malley M.A."/>
            <person name="Stajich J.E."/>
            <person name="Spatafora J.W."/>
            <person name="Visel A."/>
            <person name="Grigoriev I.V."/>
        </authorList>
    </citation>
    <scope>NUCLEOTIDE SEQUENCE [LARGE SCALE GENOMIC DNA]</scope>
    <source>
        <strain evidence="3 4">CBS 115471</strain>
    </source>
</reference>
<evidence type="ECO:0000313" key="3">
    <source>
        <dbReference type="EMBL" id="ORY09395.1"/>
    </source>
</evidence>
<feature type="chain" id="PRO_5012643760" evidence="2">
    <location>
        <begin position="25"/>
        <end position="164"/>
    </location>
</feature>
<evidence type="ECO:0000313" key="4">
    <source>
        <dbReference type="Proteomes" id="UP000193144"/>
    </source>
</evidence>
<feature type="signal peptide" evidence="2">
    <location>
        <begin position="1"/>
        <end position="24"/>
    </location>
</feature>
<evidence type="ECO:0000256" key="2">
    <source>
        <dbReference type="SAM" id="SignalP"/>
    </source>
</evidence>
<feature type="region of interest" description="Disordered" evidence="1">
    <location>
        <begin position="95"/>
        <end position="119"/>
    </location>
</feature>
<accession>A0A1Y1ZHV9</accession>
<dbReference type="STRING" id="1231657.A0A1Y1ZHV9"/>
<dbReference type="OrthoDB" id="2507450at2759"/>